<protein>
    <submittedName>
        <fullName evidence="1">Uncharacterized protein</fullName>
    </submittedName>
</protein>
<evidence type="ECO:0000313" key="1">
    <source>
        <dbReference type="EMBL" id="MBX58721.1"/>
    </source>
</evidence>
<dbReference type="EMBL" id="GGEC01078237">
    <property type="protein sequence ID" value="MBX58721.1"/>
    <property type="molecule type" value="Transcribed_RNA"/>
</dbReference>
<sequence length="38" mass="4286">MKKALKFHIKIIKSSIGSKNSKERAEKVIKLVSIALTF</sequence>
<proteinExistence type="predicted"/>
<name>A0A2P2PVF4_RHIMU</name>
<accession>A0A2P2PVF4</accession>
<reference evidence="1" key="1">
    <citation type="submission" date="2018-02" db="EMBL/GenBank/DDBJ databases">
        <title>Rhizophora mucronata_Transcriptome.</title>
        <authorList>
            <person name="Meera S.P."/>
            <person name="Sreeshan A."/>
            <person name="Augustine A."/>
        </authorList>
    </citation>
    <scope>NUCLEOTIDE SEQUENCE</scope>
    <source>
        <tissue evidence="1">Leaf</tissue>
    </source>
</reference>
<organism evidence="1">
    <name type="scientific">Rhizophora mucronata</name>
    <name type="common">Asiatic mangrove</name>
    <dbReference type="NCBI Taxonomy" id="61149"/>
    <lineage>
        <taxon>Eukaryota</taxon>
        <taxon>Viridiplantae</taxon>
        <taxon>Streptophyta</taxon>
        <taxon>Embryophyta</taxon>
        <taxon>Tracheophyta</taxon>
        <taxon>Spermatophyta</taxon>
        <taxon>Magnoliopsida</taxon>
        <taxon>eudicotyledons</taxon>
        <taxon>Gunneridae</taxon>
        <taxon>Pentapetalae</taxon>
        <taxon>rosids</taxon>
        <taxon>fabids</taxon>
        <taxon>Malpighiales</taxon>
        <taxon>Rhizophoraceae</taxon>
        <taxon>Rhizophora</taxon>
    </lineage>
</organism>
<dbReference type="AlphaFoldDB" id="A0A2P2PVF4"/>